<name>A0ABQ8W8Z3_PENCH</name>
<organism evidence="1 2">
    <name type="scientific">Penicillium chrysogenum</name>
    <name type="common">Penicillium notatum</name>
    <dbReference type="NCBI Taxonomy" id="5076"/>
    <lineage>
        <taxon>Eukaryota</taxon>
        <taxon>Fungi</taxon>
        <taxon>Dikarya</taxon>
        <taxon>Ascomycota</taxon>
        <taxon>Pezizomycotina</taxon>
        <taxon>Eurotiomycetes</taxon>
        <taxon>Eurotiomycetidae</taxon>
        <taxon>Eurotiales</taxon>
        <taxon>Aspergillaceae</taxon>
        <taxon>Penicillium</taxon>
        <taxon>Penicillium chrysogenum species complex</taxon>
    </lineage>
</organism>
<protein>
    <submittedName>
        <fullName evidence="1">Uncharacterized protein</fullName>
    </submittedName>
</protein>
<comment type="caution">
    <text evidence="1">The sequence shown here is derived from an EMBL/GenBank/DDBJ whole genome shotgun (WGS) entry which is preliminary data.</text>
</comment>
<reference evidence="1 2" key="1">
    <citation type="journal article" date="2023" name="IMA Fungus">
        <title>Comparative genomic study of the Penicillium genus elucidates a diverse pangenome and 15 lateral gene transfer events.</title>
        <authorList>
            <person name="Petersen C."/>
            <person name="Sorensen T."/>
            <person name="Nielsen M.R."/>
            <person name="Sondergaard T.E."/>
            <person name="Sorensen J.L."/>
            <person name="Fitzpatrick D.A."/>
            <person name="Frisvad J.C."/>
            <person name="Nielsen K.L."/>
        </authorList>
    </citation>
    <scope>NUCLEOTIDE SEQUENCE [LARGE SCALE GENOMIC DNA]</scope>
    <source>
        <strain evidence="1 2">IBT 3361</strain>
    </source>
</reference>
<accession>A0ABQ8W8Z3</accession>
<dbReference type="Proteomes" id="UP001220256">
    <property type="component" value="Unassembled WGS sequence"/>
</dbReference>
<dbReference type="EMBL" id="JAPVEB010000008">
    <property type="protein sequence ID" value="KAJ5260405.1"/>
    <property type="molecule type" value="Genomic_DNA"/>
</dbReference>
<evidence type="ECO:0000313" key="2">
    <source>
        <dbReference type="Proteomes" id="UP001220256"/>
    </source>
</evidence>
<proteinExistence type="predicted"/>
<keyword evidence="2" id="KW-1185">Reference proteome</keyword>
<evidence type="ECO:0000313" key="1">
    <source>
        <dbReference type="EMBL" id="KAJ5260405.1"/>
    </source>
</evidence>
<gene>
    <name evidence="1" type="ORF">N7505_009786</name>
</gene>
<sequence length="72" mass="8401">MKKTDTYEFDISEKSFQDPTLRRNFGMQTGVLGTRMCCSKFIHTNPSPNPDYGWNLAKSSRQNLARYFESQE</sequence>